<protein>
    <recommendedName>
        <fullName evidence="10">SH3 and multiple ankyrin repeat domains 1</fullName>
    </recommendedName>
</protein>
<dbReference type="InterPro" id="IPR013761">
    <property type="entry name" value="SAM/pointed_sf"/>
</dbReference>
<feature type="region of interest" description="Disordered" evidence="5">
    <location>
        <begin position="188"/>
        <end position="249"/>
    </location>
</feature>
<evidence type="ECO:0000259" key="7">
    <source>
        <dbReference type="PROSITE" id="PS50106"/>
    </source>
</evidence>
<keyword evidence="9" id="KW-1185">Reference proteome</keyword>
<feature type="compositionally biased region" description="Polar residues" evidence="5">
    <location>
        <begin position="710"/>
        <end position="737"/>
    </location>
</feature>
<evidence type="ECO:0000256" key="2">
    <source>
        <dbReference type="ARBA" id="ARBA00022490"/>
    </source>
</evidence>
<feature type="region of interest" description="Disordered" evidence="5">
    <location>
        <begin position="913"/>
        <end position="968"/>
    </location>
</feature>
<dbReference type="Gene3D" id="2.30.42.10">
    <property type="match status" value="1"/>
</dbReference>
<sequence>MERGESDYIIKEKTVLLQKKDNEGFGFVLRGAKAQTPIEEFTPTPAFPALQYLESVDEGGVAWRAGLRMGDFLIEVNGQNVVKVGHRQVVNMIRQGGNSLMVKVVMVARNPELEDTARKRAPQQTKRLTPPAIALRSKSMTSELEDMAASPWKKKAEYESSQGPDKKRTVYQMALNKLDEILAAAQHTITSDNQGQRGHGGKRDRSKSIVPNVSNEQPYEQQSSVSMVQPGPGFGYNQAHFQPGQGPQHAVMMRQKSIGVTEEERQYLHPPAMKLARSLSVPGPEEIPPPPNTSAPEPPLSAGPHSGRGSAMPISPVSQTHFQFHSQPGHATQAGWERGGGMNQQVVVPTLRRQSEGLCVREPEAPRRGGGKMGGLRRGYSSATPPTSAKPKAQQATQHHPHMANQQGGGVGRGAARRGGRGALMKQSKVEDGLRQHRGKGGAAKEKSSIPIPTIIVKAPSTSSSGRSSQGSSMEAEPSQDAEDPTSADATSDSPNASLPSPLTPSPPQPPTSTPSSTVAPSVSSQQNLENLEYTSTFGTTFGGGGGGGGGARRERERFRDMRRKSASFFLSSEEDIQGEAGGGVGDGLATGARIQPLQSSQMEVPTPRLRPSKSIDEGMFSGDSYVNYSSSMPPAFGLPEYSSPIIGQDGQPKSAPSMYGTQPATTFIHPLTGKVLDPSSPLGLALAARERALKDDRRTRREERHFGRQLSTVGAFSTPVQTPTPSLFATPTQSAYTSPVSLHLSSPTTTTSPASLSRPQSPRILRLGGGGGERMEREKEGGPREGLRVRFSEDRTSQYSTQYYPQSPREREREKEVYESRAAPPIQPPPPPAQPAPRRPSFLQMESTPNTSYIPQYTVPTAPTQTHEAMGDPRAGTGGGLGLMVLPPPAPSVDVDDEFVFVDPLPPPLQFANGKKEMVHEFSQQHQHPGQHSAAVAPPPPPPLPSPKPSNAPQASPQGGDSAASSLTSYDSEVANLTQSALSPSYPSPQIFLPSSTTNTTSAAALPATSLHRPQPMSHSHPYYGSSNDASLGGQPPAQDRGTAALTTTMTYATTTMTATAAATTTTISPASFDYTMTVAGPKAGLNMAGKAADHTHHTTVIHKSGDWQDAVVDSGIEELDSHSSSDHHLEMLGLSGLRGERGGVGGEGEKGAEHQDSCTTYSGGQTFEVHSAKLANPVFPKMTHYKEGGGRVPSVALRRQNSTNPAPLQLQRQSNPEDARLDGALIDERKHKQSRDKMEDGFSSTLAACLERPMDTRTVAWGEVEELEQVGGVQRTGMVLEGRRLNSPLSGVKASIINELSSKLQQMSSMKSMDDWGHIPKSPTMQRYSADFTDAFHSPPTGRSTSPLPTSSPQHRQILTPNLSATPSVSPSPQVPVQRNWTRSPSPQMPSSPVHSHPPHSPTYCPYPTSPKHRSKLRRQTFDFQCSPTKEMRSSVSRRRAPSPLIYNTEQPNPTPPRPSSLPILPSTPVYSNPFDFPGPLTPPSPGIPLGDTYKSSTPPLFSPSGVQSPNPLLVSRSISPTHFLSGASSPMHLPPSPSCLNYPHLTPPPPAKPFAVKPLPYWTKYDVADWLAYLNLGEHRERFIDNEIDGSHLPSLTKDDFLDLGVTRVGHRMNIERALKKLTDR</sequence>
<organism evidence="8 9">
    <name type="scientific">Anabas testudineus</name>
    <name type="common">Climbing perch</name>
    <name type="synonym">Anthias testudineus</name>
    <dbReference type="NCBI Taxonomy" id="64144"/>
    <lineage>
        <taxon>Eukaryota</taxon>
        <taxon>Metazoa</taxon>
        <taxon>Chordata</taxon>
        <taxon>Craniata</taxon>
        <taxon>Vertebrata</taxon>
        <taxon>Euteleostomi</taxon>
        <taxon>Actinopterygii</taxon>
        <taxon>Neopterygii</taxon>
        <taxon>Teleostei</taxon>
        <taxon>Neoteleostei</taxon>
        <taxon>Acanthomorphata</taxon>
        <taxon>Anabantaria</taxon>
        <taxon>Anabantiformes</taxon>
        <taxon>Anabantoidei</taxon>
        <taxon>Anabantidae</taxon>
        <taxon>Anabas</taxon>
    </lineage>
</organism>
<dbReference type="SMART" id="SM00228">
    <property type="entry name" value="PDZ"/>
    <property type="match status" value="1"/>
</dbReference>
<feature type="region of interest" description="Disordered" evidence="5">
    <location>
        <begin position="1012"/>
        <end position="1040"/>
    </location>
</feature>
<dbReference type="FunFam" id="1.10.150.50:FF:000006">
    <property type="entry name" value="SH3 and multiple ankyrin repeat domains protein 2"/>
    <property type="match status" value="1"/>
</dbReference>
<dbReference type="PROSITE" id="PS50106">
    <property type="entry name" value="PDZ"/>
    <property type="match status" value="1"/>
</dbReference>
<dbReference type="Gene3D" id="1.10.150.50">
    <property type="entry name" value="Transcription Factor, Ets-1"/>
    <property type="match status" value="1"/>
</dbReference>
<feature type="compositionally biased region" description="Polar residues" evidence="5">
    <location>
        <begin position="955"/>
        <end position="968"/>
    </location>
</feature>
<evidence type="ECO:0000256" key="5">
    <source>
        <dbReference type="SAM" id="MobiDB-lite"/>
    </source>
</evidence>
<proteinExistence type="predicted"/>
<feature type="compositionally biased region" description="Polar residues" evidence="5">
    <location>
        <begin position="1343"/>
        <end position="1368"/>
    </location>
</feature>
<feature type="region of interest" description="Disordered" evidence="5">
    <location>
        <begin position="1334"/>
        <end position="1462"/>
    </location>
</feature>
<reference evidence="8" key="3">
    <citation type="submission" date="2025-09" db="UniProtKB">
        <authorList>
            <consortium name="Ensembl"/>
        </authorList>
    </citation>
    <scope>IDENTIFICATION</scope>
</reference>
<dbReference type="FunFam" id="2.30.42.10:FF:000018">
    <property type="entry name" value="SH3 and multiple ankyrin repeat domains protein 2"/>
    <property type="match status" value="1"/>
</dbReference>
<dbReference type="GO" id="GO:0035255">
    <property type="term" value="F:ionotropic glutamate receptor binding"/>
    <property type="evidence" value="ECO:0007669"/>
    <property type="project" value="TreeGrafter"/>
</dbReference>
<feature type="compositionally biased region" description="Polar residues" evidence="5">
    <location>
        <begin position="845"/>
        <end position="868"/>
    </location>
</feature>
<dbReference type="PANTHER" id="PTHR24135">
    <property type="entry name" value="SH3 AND MULTIPLE ANKYRIN REPEAT DOMAINS PROTEIN"/>
    <property type="match status" value="1"/>
</dbReference>
<evidence type="ECO:0000256" key="1">
    <source>
        <dbReference type="ARBA" id="ARBA00004496"/>
    </source>
</evidence>
<feature type="compositionally biased region" description="Basic and acidic residues" evidence="5">
    <location>
        <begin position="694"/>
        <end position="707"/>
    </location>
</feature>
<feature type="compositionally biased region" description="Low complexity" evidence="5">
    <location>
        <begin position="1369"/>
        <end position="1397"/>
    </location>
</feature>
<dbReference type="PANTHER" id="PTHR24135:SF3">
    <property type="entry name" value="SH3 AND MULTIPLE ANKYRIN REPEAT DOMAINS PROTEIN 1"/>
    <property type="match status" value="1"/>
</dbReference>
<feature type="region of interest" description="Disordered" evidence="5">
    <location>
        <begin position="137"/>
        <end position="165"/>
    </location>
</feature>
<feature type="compositionally biased region" description="Pro residues" evidence="5">
    <location>
        <begin position="938"/>
        <end position="951"/>
    </location>
</feature>
<feature type="compositionally biased region" description="Basic and acidic residues" evidence="5">
    <location>
        <begin position="154"/>
        <end position="165"/>
    </location>
</feature>
<evidence type="ECO:0000256" key="3">
    <source>
        <dbReference type="ARBA" id="ARBA00023018"/>
    </source>
</evidence>
<dbReference type="GO" id="GO:0005737">
    <property type="term" value="C:cytoplasm"/>
    <property type="evidence" value="ECO:0007669"/>
    <property type="project" value="UniProtKB-SubCell"/>
</dbReference>
<feature type="compositionally biased region" description="Low complexity" evidence="5">
    <location>
        <begin position="514"/>
        <end position="526"/>
    </location>
</feature>
<dbReference type="GeneTree" id="ENSGT00940000153561"/>
<name>A0A3Q1IJE0_ANATE</name>
<feature type="region of interest" description="Disordered" evidence="5">
    <location>
        <begin position="279"/>
        <end position="310"/>
    </location>
</feature>
<dbReference type="InterPro" id="IPR001478">
    <property type="entry name" value="PDZ"/>
</dbReference>
<feature type="compositionally biased region" description="Polar residues" evidence="5">
    <location>
        <begin position="209"/>
        <end position="227"/>
    </location>
</feature>
<dbReference type="InterPro" id="IPR051569">
    <property type="entry name" value="SHANK"/>
</dbReference>
<feature type="compositionally biased region" description="Pro residues" evidence="5">
    <location>
        <begin position="285"/>
        <end position="301"/>
    </location>
</feature>
<feature type="region of interest" description="Disordered" evidence="5">
    <location>
        <begin position="641"/>
        <end position="662"/>
    </location>
</feature>
<evidence type="ECO:0000259" key="6">
    <source>
        <dbReference type="PROSITE" id="PS50105"/>
    </source>
</evidence>
<feature type="compositionally biased region" description="Gly residues" evidence="5">
    <location>
        <begin position="541"/>
        <end position="551"/>
    </location>
</feature>
<reference evidence="8" key="2">
    <citation type="submission" date="2025-08" db="UniProtKB">
        <authorList>
            <consortium name="Ensembl"/>
        </authorList>
    </citation>
    <scope>IDENTIFICATION</scope>
</reference>
<dbReference type="CDD" id="cd09506">
    <property type="entry name" value="SAM_Shank1_2_3"/>
    <property type="match status" value="1"/>
</dbReference>
<feature type="compositionally biased region" description="Low complexity" evidence="5">
    <location>
        <begin position="461"/>
        <end position="473"/>
    </location>
</feature>
<dbReference type="Pfam" id="PF17820">
    <property type="entry name" value="PDZ_6"/>
    <property type="match status" value="1"/>
</dbReference>
<evidence type="ECO:0008006" key="10">
    <source>
        <dbReference type="Google" id="ProtNLM"/>
    </source>
</evidence>
<feature type="compositionally biased region" description="Gly residues" evidence="5">
    <location>
        <begin position="580"/>
        <end position="589"/>
    </location>
</feature>
<accession>A0A3Q1IJE0</accession>
<dbReference type="InterPro" id="IPR001660">
    <property type="entry name" value="SAM"/>
</dbReference>
<keyword evidence="2" id="KW-0963">Cytoplasm</keyword>
<feature type="region of interest" description="Disordered" evidence="5">
    <location>
        <begin position="362"/>
        <end position="618"/>
    </location>
</feature>
<dbReference type="CDD" id="cd06746">
    <property type="entry name" value="PDZ_SHANK1_3-like"/>
    <property type="match status" value="1"/>
</dbReference>
<feature type="compositionally biased region" description="Pro residues" evidence="5">
    <location>
        <begin position="826"/>
        <end position="839"/>
    </location>
</feature>
<reference evidence="8" key="1">
    <citation type="submission" date="2021-04" db="EMBL/GenBank/DDBJ databases">
        <authorList>
            <consortium name="Wellcome Sanger Institute Data Sharing"/>
        </authorList>
    </citation>
    <scope>NUCLEOTIDE SEQUENCE [LARGE SCALE GENOMIC DNA]</scope>
</reference>
<dbReference type="SUPFAM" id="SSF47769">
    <property type="entry name" value="SAM/Pointed domain"/>
    <property type="match status" value="1"/>
</dbReference>
<dbReference type="GO" id="GO:0045211">
    <property type="term" value="C:postsynaptic membrane"/>
    <property type="evidence" value="ECO:0007669"/>
    <property type="project" value="TreeGrafter"/>
</dbReference>
<dbReference type="Pfam" id="PF00536">
    <property type="entry name" value="SAM_1"/>
    <property type="match status" value="1"/>
</dbReference>
<dbReference type="GO" id="GO:0043197">
    <property type="term" value="C:dendritic spine"/>
    <property type="evidence" value="ECO:0007669"/>
    <property type="project" value="TreeGrafter"/>
</dbReference>
<dbReference type="GO" id="GO:0030160">
    <property type="term" value="F:synaptic receptor adaptor activity"/>
    <property type="evidence" value="ECO:0007669"/>
    <property type="project" value="TreeGrafter"/>
</dbReference>
<dbReference type="InterPro" id="IPR041489">
    <property type="entry name" value="PDZ_6"/>
</dbReference>
<feature type="compositionally biased region" description="Basic and acidic residues" evidence="5">
    <location>
        <begin position="774"/>
        <end position="797"/>
    </location>
</feature>
<dbReference type="SUPFAM" id="SSF50156">
    <property type="entry name" value="PDZ domain-like"/>
    <property type="match status" value="1"/>
</dbReference>
<dbReference type="PROSITE" id="PS50105">
    <property type="entry name" value="SAM_DOMAIN"/>
    <property type="match status" value="1"/>
</dbReference>
<feature type="domain" description="SAM" evidence="6">
    <location>
        <begin position="1565"/>
        <end position="1628"/>
    </location>
</feature>
<comment type="subcellular location">
    <subcellularLocation>
        <location evidence="1">Cytoplasm</location>
    </subcellularLocation>
    <subcellularLocation>
        <location evidence="4">Postsynaptic density</location>
    </subcellularLocation>
</comment>
<dbReference type="GO" id="GO:0014069">
    <property type="term" value="C:postsynaptic density"/>
    <property type="evidence" value="ECO:0007669"/>
    <property type="project" value="UniProtKB-SubCell"/>
</dbReference>
<feature type="compositionally biased region" description="Basic and acidic residues" evidence="5">
    <location>
        <begin position="809"/>
        <end position="820"/>
    </location>
</feature>
<feature type="compositionally biased region" description="Polar residues" evidence="5">
    <location>
        <begin position="527"/>
        <end position="536"/>
    </location>
</feature>
<evidence type="ECO:0000313" key="9">
    <source>
        <dbReference type="Proteomes" id="UP000265040"/>
    </source>
</evidence>
<dbReference type="STRING" id="64144.ENSATEP00000021812"/>
<dbReference type="Ensembl" id="ENSATET00000022174.3">
    <property type="protein sequence ID" value="ENSATEP00000021812.3"/>
    <property type="gene ID" value="ENSATEG00000015135.3"/>
</dbReference>
<dbReference type="SMART" id="SM00454">
    <property type="entry name" value="SAM"/>
    <property type="match status" value="1"/>
</dbReference>
<feature type="domain" description="PDZ" evidence="7">
    <location>
        <begin position="14"/>
        <end position="108"/>
    </location>
</feature>
<dbReference type="Proteomes" id="UP000265040">
    <property type="component" value="Chromosome 19"/>
</dbReference>
<evidence type="ECO:0000256" key="4">
    <source>
        <dbReference type="ARBA" id="ARBA00034105"/>
    </source>
</evidence>
<feature type="region of interest" description="Disordered" evidence="5">
    <location>
        <begin position="694"/>
        <end position="890"/>
    </location>
</feature>
<keyword evidence="3" id="KW-0770">Synapse</keyword>
<dbReference type="InterPro" id="IPR036034">
    <property type="entry name" value="PDZ_sf"/>
</dbReference>
<feature type="compositionally biased region" description="Pro residues" evidence="5">
    <location>
        <begin position="502"/>
        <end position="513"/>
    </location>
</feature>
<gene>
    <name evidence="8" type="primary">SHANK1</name>
</gene>
<feature type="compositionally biased region" description="Low complexity" evidence="5">
    <location>
        <begin position="738"/>
        <end position="758"/>
    </location>
</feature>
<evidence type="ECO:0000313" key="8">
    <source>
        <dbReference type="Ensembl" id="ENSATEP00000021812.3"/>
    </source>
</evidence>